<dbReference type="Pfam" id="PF00271">
    <property type="entry name" value="Helicase_C"/>
    <property type="match status" value="1"/>
</dbReference>
<dbReference type="PROSITE" id="PS51192">
    <property type="entry name" value="HELICASE_ATP_BIND_1"/>
    <property type="match status" value="1"/>
</dbReference>
<comment type="caution">
    <text evidence="5">The sequence shown here is derived from an EMBL/GenBank/DDBJ whole genome shotgun (WGS) entry which is preliminary data.</text>
</comment>
<dbReference type="InterPro" id="IPR011335">
    <property type="entry name" value="Restrct_endonuc-II-like"/>
</dbReference>
<dbReference type="PROSITE" id="PS51194">
    <property type="entry name" value="HELICASE_CTER"/>
    <property type="match status" value="1"/>
</dbReference>
<feature type="domain" description="Helicase C-terminal" evidence="4">
    <location>
        <begin position="485"/>
        <end position="662"/>
    </location>
</feature>
<dbReference type="SUPFAM" id="SSF52980">
    <property type="entry name" value="Restriction endonuclease-like"/>
    <property type="match status" value="1"/>
</dbReference>
<dbReference type="GO" id="GO:0005829">
    <property type="term" value="C:cytosol"/>
    <property type="evidence" value="ECO:0007669"/>
    <property type="project" value="TreeGrafter"/>
</dbReference>
<protein>
    <submittedName>
        <fullName evidence="5">Helicase</fullName>
    </submittedName>
</protein>
<dbReference type="InterPro" id="IPR011856">
    <property type="entry name" value="tRNA_endonuc-like_dom_sf"/>
</dbReference>
<dbReference type="Gene3D" id="3.40.50.150">
    <property type="entry name" value="Vaccinia Virus protein VP39"/>
    <property type="match status" value="1"/>
</dbReference>
<dbReference type="Gene3D" id="3.40.50.300">
    <property type="entry name" value="P-loop containing nucleotide triphosphate hydrolases"/>
    <property type="match status" value="2"/>
</dbReference>
<keyword evidence="5" id="KW-0547">Nucleotide-binding</keyword>
<feature type="domain" description="Helicase ATP-binding" evidence="3">
    <location>
        <begin position="190"/>
        <end position="400"/>
    </location>
</feature>
<dbReference type="GO" id="GO:0008170">
    <property type="term" value="F:N-methyltransferase activity"/>
    <property type="evidence" value="ECO:0007669"/>
    <property type="project" value="InterPro"/>
</dbReference>
<dbReference type="CDD" id="cd18785">
    <property type="entry name" value="SF2_C"/>
    <property type="match status" value="1"/>
</dbReference>
<dbReference type="SUPFAM" id="SSF53335">
    <property type="entry name" value="S-adenosyl-L-methionine-dependent methyltransferases"/>
    <property type="match status" value="1"/>
</dbReference>
<dbReference type="InterPro" id="IPR027417">
    <property type="entry name" value="P-loop_NTPase"/>
</dbReference>
<evidence type="ECO:0000259" key="4">
    <source>
        <dbReference type="PROSITE" id="PS51194"/>
    </source>
</evidence>
<dbReference type="InterPro" id="IPR029063">
    <property type="entry name" value="SAM-dependent_MTases_sf"/>
</dbReference>
<keyword evidence="5" id="KW-0067">ATP-binding</keyword>
<dbReference type="Gene3D" id="3.40.1350.10">
    <property type="match status" value="1"/>
</dbReference>
<evidence type="ECO:0000259" key="3">
    <source>
        <dbReference type="PROSITE" id="PS51192"/>
    </source>
</evidence>
<dbReference type="Pfam" id="PF22240">
    <property type="entry name" value="ISP_coupler"/>
    <property type="match status" value="1"/>
</dbReference>
<name>A0A3E4WF41_9BACT</name>
<dbReference type="GO" id="GO:0032259">
    <property type="term" value="P:methylation"/>
    <property type="evidence" value="ECO:0007669"/>
    <property type="project" value="InterPro"/>
</dbReference>
<dbReference type="GO" id="GO:0005524">
    <property type="term" value="F:ATP binding"/>
    <property type="evidence" value="ECO:0007669"/>
    <property type="project" value="InterPro"/>
</dbReference>
<dbReference type="SUPFAM" id="SSF52540">
    <property type="entry name" value="P-loop containing nucleoside triphosphate hydrolases"/>
    <property type="match status" value="1"/>
</dbReference>
<dbReference type="InterPro" id="IPR002052">
    <property type="entry name" value="DNA_methylase_N6_adenine_CS"/>
</dbReference>
<dbReference type="CDD" id="cd22333">
    <property type="entry name" value="LlaBIII_nuclease-like"/>
    <property type="match status" value="1"/>
</dbReference>
<dbReference type="SMART" id="SM00490">
    <property type="entry name" value="HELICc"/>
    <property type="match status" value="1"/>
</dbReference>
<evidence type="ECO:0000313" key="6">
    <source>
        <dbReference type="Proteomes" id="UP000260780"/>
    </source>
</evidence>
<proteinExistence type="inferred from homology"/>
<evidence type="ECO:0000313" key="5">
    <source>
        <dbReference type="EMBL" id="RGM40805.1"/>
    </source>
</evidence>
<dbReference type="InterPro" id="IPR053980">
    <property type="entry name" value="ISP_coupler"/>
</dbReference>
<comment type="similarity">
    <text evidence="1">Belongs to the N(4)/N(6)-methyltransferase family.</text>
</comment>
<dbReference type="PANTHER" id="PTHR47396:SF1">
    <property type="entry name" value="ATP-DEPENDENT HELICASE IRC3-RELATED"/>
    <property type="match status" value="1"/>
</dbReference>
<keyword evidence="5" id="KW-0347">Helicase</keyword>
<dbReference type="GO" id="GO:0003677">
    <property type="term" value="F:DNA binding"/>
    <property type="evidence" value="ECO:0007669"/>
    <property type="project" value="InterPro"/>
</dbReference>
<dbReference type="InterPro" id="IPR006935">
    <property type="entry name" value="Helicase/UvrB_N"/>
</dbReference>
<organism evidence="5 6">
    <name type="scientific">Phocaeicola plebeius</name>
    <dbReference type="NCBI Taxonomy" id="310297"/>
    <lineage>
        <taxon>Bacteria</taxon>
        <taxon>Pseudomonadati</taxon>
        <taxon>Bacteroidota</taxon>
        <taxon>Bacteroidia</taxon>
        <taxon>Bacteroidales</taxon>
        <taxon>Bacteroidaceae</taxon>
        <taxon>Phocaeicola</taxon>
    </lineage>
</organism>
<dbReference type="PROSITE" id="PS00092">
    <property type="entry name" value="N6_MTASE"/>
    <property type="match status" value="1"/>
</dbReference>
<accession>A0A3E4WF41</accession>
<dbReference type="GO" id="GO:0016787">
    <property type="term" value="F:hydrolase activity"/>
    <property type="evidence" value="ECO:0007669"/>
    <property type="project" value="InterPro"/>
</dbReference>
<evidence type="ECO:0000256" key="1">
    <source>
        <dbReference type="ARBA" id="ARBA00006594"/>
    </source>
</evidence>
<dbReference type="InterPro" id="IPR014001">
    <property type="entry name" value="Helicase_ATP-bd"/>
</dbReference>
<dbReference type="Pfam" id="PF13156">
    <property type="entry name" value="Mrr_cat_2"/>
    <property type="match status" value="1"/>
</dbReference>
<dbReference type="InterPro" id="IPR041635">
    <property type="entry name" value="Type_ISP_LLaBIII_C"/>
</dbReference>
<dbReference type="InterPro" id="IPR003356">
    <property type="entry name" value="DNA_methylase_A-5"/>
</dbReference>
<dbReference type="Pfam" id="PF02384">
    <property type="entry name" value="N6_Mtase"/>
    <property type="match status" value="1"/>
</dbReference>
<evidence type="ECO:0000256" key="2">
    <source>
        <dbReference type="ARBA" id="ARBA00022747"/>
    </source>
</evidence>
<sequence>MNFKEILHKFRTESFTEKEKGTKFERLMRSWLLTDPRYNELEKVWLWEEFPGRKDFGGTDTGIDLVAKTEIGDYWAIQCKCYAEDATIDKPALDSFLATSSRTFTNEITFQTTRFSNRVWISTTSHWGSNAEEAIRNQEPPVTRVGMADLNSSPVNWQKLLDGLTGNSALIEGKKPRKHQLDAISKAYTHYITEGNDRGKLIMACGTGKTYTSLLIAEQLLNGKGLVLFMVPSIALLGQSLNAWAADAGKSIKAVCICSDSKASRKIQKNKYDDADDSVVDLAVPASTNPKSIASQLKKYRSHDGLVVVFSTYQSIDAVSEAQQEILSETNGEYGVFDFIICDEAHRTTGVKLSDKDESNFTKIHSDNNVKGRKRLYMTATPRLYGESAKVKASEKDCILCSMDDKALYGEEFYRVNFSYAVQNGLLTDYKVLVLTVGENDVPDNIKRDITDTTTELNFDDTSKLIGVINGLSKMIQGDDHRTWDADPHMMRRAVAFCSSIDKSASRAGIASKYVASVLPQISEKYDKNLEAESLSHTVSITAKHIDGSMNSQERNGILQWLADEPDNDRECRVVTNVRCLSEGVDVPSLDAVLFLSARNSQVDVVQSVGRVMRTFHKGQPDEKKYGYIIIPIVVPSGVSAEEALDKSKTFDVVWEILNALRSHDDRFNAMVNKIALNKQKPNKQSYTPSVTIGRPGLGFQEGEEEARQMENAEIARQLELRFGELQDGMYAKLVEKCGDRLYWENWAKEIGLIAHKFIERISKLIQSGIHKKAFNEYLKGLQRDLNPSVDASQAIEMLAQHIITRPVFDALFADYQFVNNNAVSRSMQRMIDLLQEQAFEKDTEILDKFYKSVRMNVGGIDNLEGKQTIIKNLYEKFFKGAFPLTVEKLGIVYTPVECVDFIIRSVDDILKAEFNTSLTAQNVHILDPFVGTGTFITRLLQSGLIRPEDMERKYLNEIHCNEIVLLAYYIADVNIESVYHEITRRKTYLPYSGICLTDTFQLAEKKHNELFTEFFQDNSKRVKKQMATHVRVIVGNPPYSIGQKSAHDDAQNLQYPNLDKRIADTYVKFTEASLKKSLYDSYIKAFRWASDRISQDEGGIVAFISNGAWLDSSAGSGIRRCFEQEFTSIYVLNLRGNQRTSGELSRKEGGKIFGSGSRTPIAITCLVKNPSKKGQKAIIHYHDIGDYLSREQKLKMVKELRSISSQKLYWQVIEPNEKADWINQRDGLYDSLIPFAPEKKKNINAHSIFSNYSTGVITNRESWVYNSNLQTLTDNCLRLISFYNSETNRFINALAQNNNLVASHFVDKDETQIKWDEALFKDVQKGKKLQFESKTIVDAIYRPYFKQHLYFNKGLNWSRYLMPSFFPNSYNNIAICVNGSAGQKEFSVSITSHIVDRSSIGAGQCFPMFWYEENKNTQSSLFDDAETNRYIRHDCITDWILKEVRNRFSGSRAITKEHVFYYVYGLLHSKQYRERFADDLKKSLPRIPIVDNVQDFMAFYKAGKELADLHLNYEQGINEQSTGKDGDYSFYANIPMLAHRSLGVKVIGDIDIWQNEWADETYQYFAVEKMRFAKVRDENGKLVADKTRIIYNSHITIENIPLKAYEYIVNGKSAIDWVMERYAVTIDKASQIKNDPNDWSREHEQPRYILDLLLSVIILSFKTVNTVDALPKLKI</sequence>
<dbReference type="Pfam" id="PF04851">
    <property type="entry name" value="ResIII"/>
    <property type="match status" value="1"/>
</dbReference>
<dbReference type="SMART" id="SM00487">
    <property type="entry name" value="DEXDc"/>
    <property type="match status" value="1"/>
</dbReference>
<dbReference type="Pfam" id="PF18135">
    <property type="entry name" value="Type_ISP_C"/>
    <property type="match status" value="1"/>
</dbReference>
<dbReference type="InterPro" id="IPR050742">
    <property type="entry name" value="Helicase_Restrict-Modif_Enz"/>
</dbReference>
<dbReference type="InterPro" id="IPR039442">
    <property type="entry name" value="Mrr-like_dom"/>
</dbReference>
<dbReference type="GO" id="GO:0009307">
    <property type="term" value="P:DNA restriction-modification system"/>
    <property type="evidence" value="ECO:0007669"/>
    <property type="project" value="UniProtKB-KW"/>
</dbReference>
<reference evidence="5 6" key="1">
    <citation type="submission" date="2018-08" db="EMBL/GenBank/DDBJ databases">
        <title>A genome reference for cultivated species of the human gut microbiota.</title>
        <authorList>
            <person name="Zou Y."/>
            <person name="Xue W."/>
            <person name="Luo G."/>
        </authorList>
    </citation>
    <scope>NUCLEOTIDE SEQUENCE [LARGE SCALE GENOMIC DNA]</scope>
    <source>
        <strain evidence="5 6">OM08-14</strain>
    </source>
</reference>
<dbReference type="PANTHER" id="PTHR47396">
    <property type="entry name" value="TYPE I RESTRICTION ENZYME ECOKI R PROTEIN"/>
    <property type="match status" value="1"/>
</dbReference>
<dbReference type="GO" id="GO:0004386">
    <property type="term" value="F:helicase activity"/>
    <property type="evidence" value="ECO:0007669"/>
    <property type="project" value="UniProtKB-KW"/>
</dbReference>
<gene>
    <name evidence="5" type="ORF">DXC17_06765</name>
</gene>
<dbReference type="RefSeq" id="WP_117747745.1">
    <property type="nucleotide sequence ID" value="NZ_CAUDCD010000022.1"/>
</dbReference>
<keyword evidence="5" id="KW-0378">Hydrolase</keyword>
<dbReference type="Proteomes" id="UP000260780">
    <property type="component" value="Unassembled WGS sequence"/>
</dbReference>
<dbReference type="EMBL" id="QSTF01000012">
    <property type="protein sequence ID" value="RGM40805.1"/>
    <property type="molecule type" value="Genomic_DNA"/>
</dbReference>
<keyword evidence="2" id="KW-0680">Restriction system</keyword>
<dbReference type="PRINTS" id="PR00507">
    <property type="entry name" value="N12N6MTFRASE"/>
</dbReference>
<dbReference type="InterPro" id="IPR001650">
    <property type="entry name" value="Helicase_C-like"/>
</dbReference>